<gene>
    <name evidence="3" type="ORF">GA0061100_104478</name>
</gene>
<organism evidence="3 4">
    <name type="scientific">Rhizobium hainanense</name>
    <dbReference type="NCBI Taxonomy" id="52131"/>
    <lineage>
        <taxon>Bacteria</taxon>
        <taxon>Pseudomonadati</taxon>
        <taxon>Pseudomonadota</taxon>
        <taxon>Alphaproteobacteria</taxon>
        <taxon>Hyphomicrobiales</taxon>
        <taxon>Rhizobiaceae</taxon>
        <taxon>Rhizobium/Agrobacterium group</taxon>
        <taxon>Rhizobium</taxon>
    </lineage>
</organism>
<evidence type="ECO:0000313" key="3">
    <source>
        <dbReference type="EMBL" id="SCB23374.1"/>
    </source>
</evidence>
<reference evidence="4" key="1">
    <citation type="submission" date="2016-08" db="EMBL/GenBank/DDBJ databases">
        <authorList>
            <person name="Varghese N."/>
            <person name="Submissions Spin"/>
        </authorList>
    </citation>
    <scope>NUCLEOTIDE SEQUENCE [LARGE SCALE GENOMIC DNA]</scope>
    <source>
        <strain evidence="4">CCBAU 57015</strain>
    </source>
</reference>
<feature type="transmembrane region" description="Helical" evidence="2">
    <location>
        <begin position="12"/>
        <end position="32"/>
    </location>
</feature>
<dbReference type="EMBL" id="FMAC01000004">
    <property type="protein sequence ID" value="SCB23374.1"/>
    <property type="molecule type" value="Genomic_DNA"/>
</dbReference>
<evidence type="ECO:0000256" key="2">
    <source>
        <dbReference type="SAM" id="Phobius"/>
    </source>
</evidence>
<dbReference type="AlphaFoldDB" id="A0A1C3V6Z2"/>
<proteinExistence type="predicted"/>
<evidence type="ECO:0000313" key="4">
    <source>
        <dbReference type="Proteomes" id="UP000186228"/>
    </source>
</evidence>
<protein>
    <submittedName>
        <fullName evidence="3">Uncharacterized protein</fullName>
    </submittedName>
</protein>
<accession>A0A1C3V6Z2</accession>
<feature type="region of interest" description="Disordered" evidence="1">
    <location>
        <begin position="34"/>
        <end position="89"/>
    </location>
</feature>
<evidence type="ECO:0000256" key="1">
    <source>
        <dbReference type="SAM" id="MobiDB-lite"/>
    </source>
</evidence>
<keyword evidence="2" id="KW-1133">Transmembrane helix</keyword>
<feature type="compositionally biased region" description="Basic and acidic residues" evidence="1">
    <location>
        <begin position="50"/>
        <end position="69"/>
    </location>
</feature>
<name>A0A1C3V6Z2_9HYPH</name>
<keyword evidence="2" id="KW-0472">Membrane</keyword>
<dbReference type="Proteomes" id="UP000186228">
    <property type="component" value="Unassembled WGS sequence"/>
</dbReference>
<keyword evidence="4" id="KW-1185">Reference proteome</keyword>
<sequence>MQPIYHGLTRVVALGVLITFPAVFFVSCSTFGGTGGQSRSVIASKSTASAKDKAAERRRWEDRVQRDNQLDPSGSAPGSYGSFGPRFTW</sequence>
<keyword evidence="2" id="KW-0812">Transmembrane</keyword>